<dbReference type="AlphaFoldDB" id="A0AAW2FJK7"/>
<accession>A0AAW2FJK7</accession>
<comment type="caution">
    <text evidence="1">The sequence shown here is derived from an EMBL/GenBank/DDBJ whole genome shotgun (WGS) entry which is preliminary data.</text>
</comment>
<proteinExistence type="predicted"/>
<evidence type="ECO:0000313" key="2">
    <source>
        <dbReference type="Proteomes" id="UP001430953"/>
    </source>
</evidence>
<keyword evidence="2" id="KW-1185">Reference proteome</keyword>
<organism evidence="1 2">
    <name type="scientific">Cardiocondyla obscurior</name>
    <dbReference type="NCBI Taxonomy" id="286306"/>
    <lineage>
        <taxon>Eukaryota</taxon>
        <taxon>Metazoa</taxon>
        <taxon>Ecdysozoa</taxon>
        <taxon>Arthropoda</taxon>
        <taxon>Hexapoda</taxon>
        <taxon>Insecta</taxon>
        <taxon>Pterygota</taxon>
        <taxon>Neoptera</taxon>
        <taxon>Endopterygota</taxon>
        <taxon>Hymenoptera</taxon>
        <taxon>Apocrita</taxon>
        <taxon>Aculeata</taxon>
        <taxon>Formicoidea</taxon>
        <taxon>Formicidae</taxon>
        <taxon>Myrmicinae</taxon>
        <taxon>Cardiocondyla</taxon>
    </lineage>
</organism>
<evidence type="ECO:0000313" key="1">
    <source>
        <dbReference type="EMBL" id="KAL0114352.1"/>
    </source>
</evidence>
<name>A0AAW2FJK7_9HYME</name>
<dbReference type="Proteomes" id="UP001430953">
    <property type="component" value="Unassembled WGS sequence"/>
</dbReference>
<gene>
    <name evidence="1" type="ORF">PUN28_011542</name>
</gene>
<reference evidence="1 2" key="1">
    <citation type="submission" date="2023-03" db="EMBL/GenBank/DDBJ databases">
        <title>High recombination rates correlate with genetic variation in Cardiocondyla obscurior ants.</title>
        <authorList>
            <person name="Errbii M."/>
        </authorList>
    </citation>
    <scope>NUCLEOTIDE SEQUENCE [LARGE SCALE GENOMIC DNA]</scope>
    <source>
        <strain evidence="1">Alpha-2009</strain>
        <tissue evidence="1">Whole body</tissue>
    </source>
</reference>
<sequence>MQSYMYVNIYTYISVHTVMNKIVENDELKSIVQIGRINDLENCKTHKGDMYSENVYKLNTSHLFFFFFLNKNKMFKKYFL</sequence>
<protein>
    <submittedName>
        <fullName evidence="1">Uncharacterized protein</fullName>
    </submittedName>
</protein>
<dbReference type="EMBL" id="JADYXP020000011">
    <property type="protein sequence ID" value="KAL0114352.1"/>
    <property type="molecule type" value="Genomic_DNA"/>
</dbReference>